<dbReference type="EMBL" id="MAAO01000006">
    <property type="protein sequence ID" value="OUR96721.1"/>
    <property type="molecule type" value="Genomic_DNA"/>
</dbReference>
<dbReference type="SUPFAM" id="SSF51735">
    <property type="entry name" value="NAD(P)-binding Rossmann-fold domains"/>
    <property type="match status" value="1"/>
</dbReference>
<accession>A0A1Y5FB88</accession>
<dbReference type="Proteomes" id="UP000196531">
    <property type="component" value="Unassembled WGS sequence"/>
</dbReference>
<organism evidence="1 2">
    <name type="scientific">Halobacteriovorax marinus</name>
    <dbReference type="NCBI Taxonomy" id="97084"/>
    <lineage>
        <taxon>Bacteria</taxon>
        <taxon>Pseudomonadati</taxon>
        <taxon>Bdellovibrionota</taxon>
        <taxon>Bacteriovoracia</taxon>
        <taxon>Bacteriovoracales</taxon>
        <taxon>Halobacteriovoraceae</taxon>
        <taxon>Halobacteriovorax</taxon>
    </lineage>
</organism>
<evidence type="ECO:0000313" key="2">
    <source>
        <dbReference type="Proteomes" id="UP000196531"/>
    </source>
</evidence>
<dbReference type="InterPro" id="IPR036291">
    <property type="entry name" value="NAD(P)-bd_dom_sf"/>
</dbReference>
<dbReference type="Gene3D" id="3.40.50.720">
    <property type="entry name" value="NAD(P)-binding Rossmann-like Domain"/>
    <property type="match status" value="1"/>
</dbReference>
<protein>
    <submittedName>
        <fullName evidence="1">Uncharacterized protein</fullName>
    </submittedName>
</protein>
<reference evidence="2" key="1">
    <citation type="journal article" date="2017" name="Proc. Natl. Acad. Sci. U.S.A.">
        <title>Simulation of Deepwater Horizon oil plume reveals substrate specialization within a complex community of hydrocarbon-degraders.</title>
        <authorList>
            <person name="Hu P."/>
            <person name="Dubinsky E.A."/>
            <person name="Probst A.J."/>
            <person name="Wang J."/>
            <person name="Sieber C.M.K."/>
            <person name="Tom L.M."/>
            <person name="Gardinali P."/>
            <person name="Banfield J.F."/>
            <person name="Atlas R.M."/>
            <person name="Andersen G.L."/>
        </authorList>
    </citation>
    <scope>NUCLEOTIDE SEQUENCE [LARGE SCALE GENOMIC DNA]</scope>
</reference>
<comment type="caution">
    <text evidence="1">The sequence shown here is derived from an EMBL/GenBank/DDBJ whole genome shotgun (WGS) entry which is preliminary data.</text>
</comment>
<gene>
    <name evidence="1" type="ORF">A9Q84_10290</name>
</gene>
<evidence type="ECO:0000313" key="1">
    <source>
        <dbReference type="EMBL" id="OUR96721.1"/>
    </source>
</evidence>
<proteinExistence type="predicted"/>
<name>A0A1Y5FB88_9BACT</name>
<dbReference type="AlphaFoldDB" id="A0A1Y5FB88"/>
<sequence>MLILYGMNKILILGSSGWIAHYLITSLRKHFDDCQFLGSCVSHRPEHDIDIFEADSSQIDIIEKKITSFSPTIVINMTRGPFADGITLNKYLIDSSNKLGFHYNFFSSFNALDANVETEHYEDELANASSEYGQYKASCEKELIKSAQNFSIFRFGATHGWAPNSKSRTELFLEKMLSGESMTVDTGVLQNRLATNHMTDMMAAVLLKKGDGVFHFGAQDGSEEIDFLRNLAESFGHPREQIIEGVNRPCNALMIPDRTIELIGSQYEKSEEETIFAVRHMIRLAQYIL</sequence>